<dbReference type="Pfam" id="PF00528">
    <property type="entry name" value="BPD_transp_1"/>
    <property type="match status" value="1"/>
</dbReference>
<keyword evidence="3" id="KW-1003">Cell membrane</keyword>
<evidence type="ECO:0000256" key="3">
    <source>
        <dbReference type="ARBA" id="ARBA00022475"/>
    </source>
</evidence>
<evidence type="ECO:0000313" key="9">
    <source>
        <dbReference type="EMBL" id="OME94630.1"/>
    </source>
</evidence>
<keyword evidence="5 7" id="KW-1133">Transmembrane helix</keyword>
<feature type="transmembrane region" description="Helical" evidence="7">
    <location>
        <begin position="154"/>
        <end position="175"/>
    </location>
</feature>
<evidence type="ECO:0000256" key="5">
    <source>
        <dbReference type="ARBA" id="ARBA00022989"/>
    </source>
</evidence>
<keyword evidence="6 7" id="KW-0472">Membrane</keyword>
<dbReference type="PROSITE" id="PS50928">
    <property type="entry name" value="ABC_TM1"/>
    <property type="match status" value="1"/>
</dbReference>
<comment type="caution">
    <text evidence="9">The sequence shown here is derived from an EMBL/GenBank/DDBJ whole genome shotgun (WGS) entry which is preliminary data.</text>
</comment>
<evidence type="ECO:0000256" key="6">
    <source>
        <dbReference type="ARBA" id="ARBA00023136"/>
    </source>
</evidence>
<dbReference type="OrthoDB" id="157184at2"/>
<dbReference type="PANTHER" id="PTHR43744:SF9">
    <property type="entry name" value="POLYGALACTURONAN_RHAMNOGALACTURONAN TRANSPORT SYSTEM PERMEASE PROTEIN YTCP"/>
    <property type="match status" value="1"/>
</dbReference>
<feature type="domain" description="ABC transmembrane type-1" evidence="8">
    <location>
        <begin position="87"/>
        <end position="282"/>
    </location>
</feature>
<evidence type="ECO:0000313" key="10">
    <source>
        <dbReference type="Proteomes" id="UP000187074"/>
    </source>
</evidence>
<evidence type="ECO:0000256" key="4">
    <source>
        <dbReference type="ARBA" id="ARBA00022692"/>
    </source>
</evidence>
<dbReference type="Gene3D" id="1.10.3720.10">
    <property type="entry name" value="MetI-like"/>
    <property type="match status" value="1"/>
</dbReference>
<accession>A0A1R1B5B1</accession>
<reference evidence="9 10" key="1">
    <citation type="submission" date="2016-11" db="EMBL/GenBank/DDBJ databases">
        <title>Paenibacillus species isolates.</title>
        <authorList>
            <person name="Beno S.M."/>
        </authorList>
    </citation>
    <scope>NUCLEOTIDE SEQUENCE [LARGE SCALE GENOMIC DNA]</scope>
    <source>
        <strain evidence="9 10">FSL F4-0100</strain>
    </source>
</reference>
<protein>
    <submittedName>
        <fullName evidence="9">Sugar ABC transporter permease</fullName>
    </submittedName>
</protein>
<dbReference type="CDD" id="cd06261">
    <property type="entry name" value="TM_PBP2"/>
    <property type="match status" value="1"/>
</dbReference>
<evidence type="ECO:0000259" key="8">
    <source>
        <dbReference type="PROSITE" id="PS50928"/>
    </source>
</evidence>
<feature type="transmembrane region" description="Helical" evidence="7">
    <location>
        <begin position="87"/>
        <end position="113"/>
    </location>
</feature>
<dbReference type="PANTHER" id="PTHR43744">
    <property type="entry name" value="ABC TRANSPORTER PERMEASE PROTEIN MG189-RELATED-RELATED"/>
    <property type="match status" value="1"/>
</dbReference>
<feature type="transmembrane region" description="Helical" evidence="7">
    <location>
        <begin position="24"/>
        <end position="47"/>
    </location>
</feature>
<feature type="transmembrane region" description="Helical" evidence="7">
    <location>
        <begin position="125"/>
        <end position="148"/>
    </location>
</feature>
<dbReference type="AlphaFoldDB" id="A0A1R1B5B1"/>
<evidence type="ECO:0000256" key="7">
    <source>
        <dbReference type="RuleBase" id="RU363032"/>
    </source>
</evidence>
<keyword evidence="4 7" id="KW-0812">Transmembrane</keyword>
<dbReference type="GO" id="GO:0005886">
    <property type="term" value="C:plasma membrane"/>
    <property type="evidence" value="ECO:0007669"/>
    <property type="project" value="UniProtKB-SubCell"/>
</dbReference>
<proteinExistence type="inferred from homology"/>
<dbReference type="SUPFAM" id="SSF161098">
    <property type="entry name" value="MetI-like"/>
    <property type="match status" value="1"/>
</dbReference>
<dbReference type="Proteomes" id="UP000187074">
    <property type="component" value="Unassembled WGS sequence"/>
</dbReference>
<dbReference type="InterPro" id="IPR035906">
    <property type="entry name" value="MetI-like_sf"/>
</dbReference>
<organism evidence="9 10">
    <name type="scientific">Paenibacillus lautus</name>
    <name type="common">Bacillus lautus</name>
    <dbReference type="NCBI Taxonomy" id="1401"/>
    <lineage>
        <taxon>Bacteria</taxon>
        <taxon>Bacillati</taxon>
        <taxon>Bacillota</taxon>
        <taxon>Bacilli</taxon>
        <taxon>Bacillales</taxon>
        <taxon>Paenibacillaceae</taxon>
        <taxon>Paenibacillus</taxon>
    </lineage>
</organism>
<dbReference type="InterPro" id="IPR000515">
    <property type="entry name" value="MetI-like"/>
</dbReference>
<gene>
    <name evidence="9" type="ORF">BK123_05715</name>
</gene>
<keyword evidence="2 7" id="KW-0813">Transport</keyword>
<dbReference type="STRING" id="1401.BK123_05715"/>
<sequence length="303" mass="34431">MNRPDALIPRPRVQRTTEFSDKMAVLLFGLFLIIFALACLLPFWLMVINSFSSTRSLAVNGYSIWPAEFTLESYRFLLQGKQMFTSYGITIAVTAIGTVIGLVVTTLFAYVLAHPKNRYRGFLSFMTYVPMVFGSGLVGFYLLVVQWLHLKDTLWALVLPYVMNPFFAFILVSFYRSLPYELNESANMDGAGEWTIFFKIIRPISTPVIATISLFYALQYWNDWWLSLLFIDNSDMYPLQLLLRQLMSQMQLTSLNHGNVLTLPPAEGVKLATVCLTIGPIILVYPMVQKYFVKGLTLGSVKG</sequence>
<dbReference type="EMBL" id="MRTF01000002">
    <property type="protein sequence ID" value="OME94630.1"/>
    <property type="molecule type" value="Genomic_DNA"/>
</dbReference>
<comment type="subcellular location">
    <subcellularLocation>
        <location evidence="1 7">Cell membrane</location>
        <topology evidence="1 7">Multi-pass membrane protein</topology>
    </subcellularLocation>
</comment>
<feature type="transmembrane region" description="Helical" evidence="7">
    <location>
        <begin position="196"/>
        <end position="218"/>
    </location>
</feature>
<comment type="similarity">
    <text evidence="7">Belongs to the binding-protein-dependent transport system permease family.</text>
</comment>
<dbReference type="RefSeq" id="WP_076321451.1">
    <property type="nucleotide sequence ID" value="NZ_MRTF01000002.1"/>
</dbReference>
<name>A0A1R1B5B1_PAELA</name>
<dbReference type="GO" id="GO:0055085">
    <property type="term" value="P:transmembrane transport"/>
    <property type="evidence" value="ECO:0007669"/>
    <property type="project" value="InterPro"/>
</dbReference>
<evidence type="ECO:0000256" key="1">
    <source>
        <dbReference type="ARBA" id="ARBA00004651"/>
    </source>
</evidence>
<evidence type="ECO:0000256" key="2">
    <source>
        <dbReference type="ARBA" id="ARBA00022448"/>
    </source>
</evidence>